<dbReference type="Proteomes" id="UP000323142">
    <property type="component" value="Unassembled WGS sequence"/>
</dbReference>
<feature type="transmembrane region" description="Helical" evidence="6">
    <location>
        <begin position="198"/>
        <end position="217"/>
    </location>
</feature>
<dbReference type="EMBL" id="VUOA01000067">
    <property type="protein sequence ID" value="KAA2232133.1"/>
    <property type="molecule type" value="Genomic_DNA"/>
</dbReference>
<evidence type="ECO:0000256" key="6">
    <source>
        <dbReference type="SAM" id="Phobius"/>
    </source>
</evidence>
<organism evidence="7 8">
    <name type="scientific">Salinarimonas soli</name>
    <dbReference type="NCBI Taxonomy" id="1638099"/>
    <lineage>
        <taxon>Bacteria</taxon>
        <taxon>Pseudomonadati</taxon>
        <taxon>Pseudomonadota</taxon>
        <taxon>Alphaproteobacteria</taxon>
        <taxon>Hyphomicrobiales</taxon>
        <taxon>Salinarimonadaceae</taxon>
        <taxon>Salinarimonas</taxon>
    </lineage>
</organism>
<feature type="transmembrane region" description="Helical" evidence="6">
    <location>
        <begin position="433"/>
        <end position="454"/>
    </location>
</feature>
<evidence type="ECO:0000256" key="3">
    <source>
        <dbReference type="ARBA" id="ARBA00022692"/>
    </source>
</evidence>
<name>A0A5B2UY80_9HYPH</name>
<keyword evidence="2" id="KW-1003">Cell membrane</keyword>
<reference evidence="7 8" key="1">
    <citation type="submission" date="2019-09" db="EMBL/GenBank/DDBJ databases">
        <title>Salinarimonas rosea gen. nov., sp. nov., a new member of the a-2 subgroup of the Proteobacteria.</title>
        <authorList>
            <person name="Liu J."/>
        </authorList>
    </citation>
    <scope>NUCLEOTIDE SEQUENCE [LARGE SCALE GENOMIC DNA]</scope>
    <source>
        <strain evidence="7 8">BN140002</strain>
    </source>
</reference>
<accession>A0A5B2UY80</accession>
<keyword evidence="8" id="KW-1185">Reference proteome</keyword>
<dbReference type="InterPro" id="IPR050833">
    <property type="entry name" value="Poly_Biosynth_Transport"/>
</dbReference>
<protein>
    <submittedName>
        <fullName evidence="7">Oligosaccharide flippase family protein</fullName>
    </submittedName>
</protein>
<comment type="caution">
    <text evidence="7">The sequence shown here is derived from an EMBL/GenBank/DDBJ whole genome shotgun (WGS) entry which is preliminary data.</text>
</comment>
<feature type="transmembrane region" description="Helical" evidence="6">
    <location>
        <begin position="347"/>
        <end position="366"/>
    </location>
</feature>
<sequence length="462" mass="47681">LIRHTAAYLTANVLSAVFGFVSVFLFTRLLTPDDYGLFVLGQTATAILSTSLFAWVAFSLFRYQTEGEHVDVRTTALVGFAASTSILLAGGLLAVLAAGVHPLLALGTCTFAAAFNFFGLTQNVMRARLDAGQVMRSSILRSLLAFALGVTFVLLGGGGFGLLLSMSLAFLLSCLPYLRQCWGDLKEQLAWATMRSFLSLGVPIALSGFIFSFSGGLDRLAIGTLLGKGASGEYGASAELVRQIIAMPMLSIASAVLPIAVRLLASEGPKAAQRHMERGGELLLAIVAPMAVGLAIVTPALAAVVVGADFRPAAEALIPILAVTAIFGAMNQGFVHASFHLAKAPRLMFWHGCLQLGTNALVMYPLVTGYGIRGAALAMLISEGVALAGGLMLARRGFPLSLPLGRLARVGVALGAMGAAALGVRAALDRADLVAMIAIAAAGAATYAAAALALDLGGARST</sequence>
<feature type="transmembrane region" description="Helical" evidence="6">
    <location>
        <begin position="103"/>
        <end position="122"/>
    </location>
</feature>
<feature type="transmembrane region" description="Helical" evidence="6">
    <location>
        <begin position="240"/>
        <end position="261"/>
    </location>
</feature>
<feature type="transmembrane region" description="Helical" evidence="6">
    <location>
        <begin position="282"/>
        <end position="304"/>
    </location>
</feature>
<dbReference type="PANTHER" id="PTHR30250">
    <property type="entry name" value="PST FAMILY PREDICTED COLANIC ACID TRANSPORTER"/>
    <property type="match status" value="1"/>
</dbReference>
<comment type="subcellular location">
    <subcellularLocation>
        <location evidence="1">Cell membrane</location>
        <topology evidence="1">Multi-pass membrane protein</topology>
    </subcellularLocation>
</comment>
<keyword evidence="3 6" id="KW-0812">Transmembrane</keyword>
<feature type="transmembrane region" description="Helical" evidence="6">
    <location>
        <begin position="160"/>
        <end position="178"/>
    </location>
</feature>
<feature type="transmembrane region" description="Helical" evidence="6">
    <location>
        <begin position="75"/>
        <end position="97"/>
    </location>
</feature>
<evidence type="ECO:0000313" key="7">
    <source>
        <dbReference type="EMBL" id="KAA2232133.1"/>
    </source>
</evidence>
<keyword evidence="4 6" id="KW-1133">Transmembrane helix</keyword>
<feature type="non-terminal residue" evidence="7">
    <location>
        <position position="1"/>
    </location>
</feature>
<feature type="transmembrane region" description="Helical" evidence="6">
    <location>
        <begin position="134"/>
        <end position="154"/>
    </location>
</feature>
<evidence type="ECO:0000256" key="2">
    <source>
        <dbReference type="ARBA" id="ARBA00022475"/>
    </source>
</evidence>
<feature type="transmembrane region" description="Helical" evidence="6">
    <location>
        <begin position="39"/>
        <end position="63"/>
    </location>
</feature>
<feature type="transmembrane region" description="Helical" evidence="6">
    <location>
        <begin position="406"/>
        <end position="427"/>
    </location>
</feature>
<evidence type="ECO:0000256" key="1">
    <source>
        <dbReference type="ARBA" id="ARBA00004651"/>
    </source>
</evidence>
<feature type="transmembrane region" description="Helical" evidence="6">
    <location>
        <begin position="7"/>
        <end position="27"/>
    </location>
</feature>
<keyword evidence="5 6" id="KW-0472">Membrane</keyword>
<feature type="non-terminal residue" evidence="7">
    <location>
        <position position="462"/>
    </location>
</feature>
<proteinExistence type="predicted"/>
<dbReference type="PANTHER" id="PTHR30250:SF31">
    <property type="entry name" value="INNER MEMBRANE PROTEIN YGHQ"/>
    <property type="match status" value="1"/>
</dbReference>
<reference evidence="7 8" key="2">
    <citation type="submission" date="2019-09" db="EMBL/GenBank/DDBJ databases">
        <authorList>
            <person name="Jin C."/>
        </authorList>
    </citation>
    <scope>NUCLEOTIDE SEQUENCE [LARGE SCALE GENOMIC DNA]</scope>
    <source>
        <strain evidence="7 8">BN140002</strain>
    </source>
</reference>
<feature type="transmembrane region" description="Helical" evidence="6">
    <location>
        <begin position="316"/>
        <end position="335"/>
    </location>
</feature>
<dbReference type="AlphaFoldDB" id="A0A5B2UY80"/>
<dbReference type="OrthoDB" id="5906224at2"/>
<evidence type="ECO:0000256" key="4">
    <source>
        <dbReference type="ARBA" id="ARBA00022989"/>
    </source>
</evidence>
<feature type="transmembrane region" description="Helical" evidence="6">
    <location>
        <begin position="372"/>
        <end position="394"/>
    </location>
</feature>
<dbReference type="Pfam" id="PF13440">
    <property type="entry name" value="Polysacc_synt_3"/>
    <property type="match status" value="1"/>
</dbReference>
<evidence type="ECO:0000313" key="8">
    <source>
        <dbReference type="Proteomes" id="UP000323142"/>
    </source>
</evidence>
<evidence type="ECO:0000256" key="5">
    <source>
        <dbReference type="ARBA" id="ARBA00023136"/>
    </source>
</evidence>
<dbReference type="GO" id="GO:0005886">
    <property type="term" value="C:plasma membrane"/>
    <property type="evidence" value="ECO:0007669"/>
    <property type="project" value="UniProtKB-SubCell"/>
</dbReference>
<gene>
    <name evidence="7" type="ORF">F0L46_25160</name>
</gene>